<dbReference type="GO" id="GO:0006310">
    <property type="term" value="P:DNA recombination"/>
    <property type="evidence" value="ECO:0007669"/>
    <property type="project" value="UniProtKB-UniRule"/>
</dbReference>
<keyword evidence="7" id="KW-0547">Nucleotide-binding</keyword>
<dbReference type="AlphaFoldDB" id="A0A2K9BYW8"/>
<evidence type="ECO:0000256" key="5">
    <source>
        <dbReference type="ARBA" id="ARBA00023204"/>
    </source>
</evidence>
<dbReference type="InterPro" id="IPR000085">
    <property type="entry name" value="RuvA"/>
</dbReference>
<evidence type="ECO:0000256" key="1">
    <source>
        <dbReference type="ARBA" id="ARBA00022490"/>
    </source>
</evidence>
<feature type="region of interest" description="Domain III" evidence="6">
    <location>
        <begin position="141"/>
        <end position="184"/>
    </location>
</feature>
<keyword evidence="2 6" id="KW-0227">DNA damage</keyword>
<evidence type="ECO:0000256" key="6">
    <source>
        <dbReference type="HAMAP-Rule" id="MF_00031"/>
    </source>
</evidence>
<accession>A0A2K9BYW8</accession>
<proteinExistence type="inferred from homology"/>
<name>A0A2K9BYW8_9MOLU</name>
<dbReference type="HAMAP" id="MF_00031">
    <property type="entry name" value="DNA_HJ_migration_RuvA"/>
    <property type="match status" value="1"/>
</dbReference>
<dbReference type="GO" id="GO:0006281">
    <property type="term" value="P:DNA repair"/>
    <property type="evidence" value="ECO:0007669"/>
    <property type="project" value="UniProtKB-UniRule"/>
</dbReference>
<comment type="function">
    <text evidence="6">The RuvA-RuvB-RuvC complex processes Holliday junction (HJ) DNA during genetic recombination and DNA repair, while the RuvA-RuvB complex plays an important role in the rescue of blocked DNA replication forks via replication fork reversal (RFR). RuvA specifically binds to HJ cruciform DNA, conferring on it an open structure. The RuvB hexamer acts as an ATP-dependent pump, pulling dsDNA into and through the RuvAB complex. HJ branch migration allows RuvC to scan DNA until it finds its consensus sequence, where it cleaves and resolves the cruciform DNA.</text>
</comment>
<protein>
    <recommendedName>
        <fullName evidence="6">Holliday junction branch migration complex subunit RuvA</fullName>
    </recommendedName>
</protein>
<feature type="region of interest" description="Domain II" evidence="6">
    <location>
        <begin position="64"/>
        <end position="141"/>
    </location>
</feature>
<dbReference type="GO" id="GO:0003678">
    <property type="term" value="F:DNA helicase activity"/>
    <property type="evidence" value="ECO:0007669"/>
    <property type="project" value="InterPro"/>
</dbReference>
<dbReference type="GO" id="GO:0048476">
    <property type="term" value="C:Holliday junction resolvase complex"/>
    <property type="evidence" value="ECO:0007669"/>
    <property type="project" value="UniProtKB-UniRule"/>
</dbReference>
<dbReference type="NCBIfam" id="TIGR00084">
    <property type="entry name" value="ruvA"/>
    <property type="match status" value="1"/>
</dbReference>
<dbReference type="InterPro" id="IPR010994">
    <property type="entry name" value="RuvA_2-like"/>
</dbReference>
<dbReference type="GO" id="GO:0005737">
    <property type="term" value="C:cytoplasm"/>
    <property type="evidence" value="ECO:0007669"/>
    <property type="project" value="UniProtKB-SubCell"/>
</dbReference>
<keyword evidence="7" id="KW-0347">Helicase</keyword>
<gene>
    <name evidence="6" type="primary">ruvA</name>
    <name evidence="7" type="ORF">CXP39_02020</name>
</gene>
<keyword evidence="8" id="KW-1185">Reference proteome</keyword>
<evidence type="ECO:0000256" key="3">
    <source>
        <dbReference type="ARBA" id="ARBA00023125"/>
    </source>
</evidence>
<dbReference type="Gene3D" id="1.10.150.20">
    <property type="entry name" value="5' to 3' exonuclease, C-terminal subdomain"/>
    <property type="match status" value="1"/>
</dbReference>
<organism evidence="7 8">
    <name type="scientific">Mesoplasma syrphidae</name>
    <dbReference type="NCBI Taxonomy" id="225999"/>
    <lineage>
        <taxon>Bacteria</taxon>
        <taxon>Bacillati</taxon>
        <taxon>Mycoplasmatota</taxon>
        <taxon>Mollicutes</taxon>
        <taxon>Entomoplasmatales</taxon>
        <taxon>Entomoplasmataceae</taxon>
        <taxon>Mesoplasma</taxon>
    </lineage>
</organism>
<dbReference type="SUPFAM" id="SSF47781">
    <property type="entry name" value="RuvA domain 2-like"/>
    <property type="match status" value="1"/>
</dbReference>
<evidence type="ECO:0000313" key="7">
    <source>
        <dbReference type="EMBL" id="AUF83568.1"/>
    </source>
</evidence>
<keyword evidence="7" id="KW-0378">Hydrolase</keyword>
<keyword evidence="4 6" id="KW-0233">DNA recombination</keyword>
<comment type="subunit">
    <text evidence="6">Homotetramer. Forms an RuvA(8)-RuvB(12)-Holliday junction (HJ) complex. HJ DNA is sandwiched between 2 RuvA tetramers; dsDNA enters through RuvA and exits via RuvB. An RuvB hexamer assembles on each DNA strand where it exits the tetramer. Each RuvB hexamer is contacted by two RuvA subunits (via domain III) on 2 adjacent RuvB subunits; this complex drives branch migration. In the full resolvosome a probable DNA-RuvA(4)-RuvB(12)-RuvC(2) complex forms which resolves the HJ.</text>
</comment>
<dbReference type="GO" id="GO:0000400">
    <property type="term" value="F:four-way junction DNA binding"/>
    <property type="evidence" value="ECO:0007669"/>
    <property type="project" value="UniProtKB-UniRule"/>
</dbReference>
<dbReference type="EMBL" id="CP025257">
    <property type="protein sequence ID" value="AUF83568.1"/>
    <property type="molecule type" value="Genomic_DNA"/>
</dbReference>
<dbReference type="Pfam" id="PF14520">
    <property type="entry name" value="HHH_5"/>
    <property type="match status" value="1"/>
</dbReference>
<keyword evidence="7" id="KW-0067">ATP-binding</keyword>
<keyword evidence="5 6" id="KW-0234">DNA repair</keyword>
<dbReference type="OrthoDB" id="5293449at2"/>
<evidence type="ECO:0000256" key="2">
    <source>
        <dbReference type="ARBA" id="ARBA00022763"/>
    </source>
</evidence>
<dbReference type="KEGG" id="msyr:CXP39_02020"/>
<keyword evidence="3 6" id="KW-0238">DNA-binding</keyword>
<evidence type="ECO:0000256" key="4">
    <source>
        <dbReference type="ARBA" id="ARBA00023172"/>
    </source>
</evidence>
<evidence type="ECO:0000313" key="8">
    <source>
        <dbReference type="Proteomes" id="UP000233419"/>
    </source>
</evidence>
<keyword evidence="1 6" id="KW-0963">Cytoplasm</keyword>
<reference evidence="7 8" key="1">
    <citation type="submission" date="2017-12" db="EMBL/GenBank/DDBJ databases">
        <title>Mesoplasma syrphidae YJS, Complete Genome.</title>
        <authorList>
            <person name="Knight T.F."/>
            <person name="Citino T."/>
            <person name="Rubinstein R."/>
            <person name="Neuschaefer Z."/>
        </authorList>
    </citation>
    <scope>NUCLEOTIDE SEQUENCE [LARGE SCALE GENOMIC DNA]</scope>
    <source>
        <strain evidence="7 8">YJS</strain>
    </source>
</reference>
<dbReference type="RefSeq" id="WP_027048081.1">
    <property type="nucleotide sequence ID" value="NZ_CP025257.1"/>
</dbReference>
<comment type="similarity">
    <text evidence="6">Belongs to the RuvA family.</text>
</comment>
<comment type="domain">
    <text evidence="6">Has three domains with a flexible linker between the domains II and III and assumes an 'L' shape. Domain III is highly mobile and contacts RuvB.</text>
</comment>
<dbReference type="Proteomes" id="UP000233419">
    <property type="component" value="Chromosome"/>
</dbReference>
<sequence length="184" mass="21592">MRNYIIGTVKIVQYNQVTIEVNSYGENFFILEKERPFLIINTEIKLYTATYKTEFEDLEFGFVNYEIYGLFKNLIKIKTVGYKTALQLLETYEVLDLLDIIQNGDLDKIMIIKGIGNFTAKLIIEILQKQYFNFKLTNKKEKLLVSLQKLGFKSKEIYQVLRKLDDSLTFEKMVEKAVLNIGQQ</sequence>
<comment type="subcellular location">
    <subcellularLocation>
        <location evidence="6">Cytoplasm</location>
    </subcellularLocation>
</comment>
<comment type="caution">
    <text evidence="6">Lacks conserved residue(s) required for the propagation of feature annotation.</text>
</comment>